<accession>A0ABP6ZPF9</accession>
<evidence type="ECO:0000256" key="4">
    <source>
        <dbReference type="ARBA" id="ARBA00022692"/>
    </source>
</evidence>
<feature type="transmembrane region" description="Helical" evidence="7">
    <location>
        <begin position="83"/>
        <end position="108"/>
    </location>
</feature>
<reference evidence="11" key="1">
    <citation type="journal article" date="2019" name="Int. J. Syst. Evol. Microbiol.">
        <title>The Global Catalogue of Microorganisms (GCM) 10K type strain sequencing project: providing services to taxonomists for standard genome sequencing and annotation.</title>
        <authorList>
            <consortium name="The Broad Institute Genomics Platform"/>
            <consortium name="The Broad Institute Genome Sequencing Center for Infectious Disease"/>
            <person name="Wu L."/>
            <person name="Ma J."/>
        </authorList>
    </citation>
    <scope>NUCLEOTIDE SEQUENCE [LARGE SCALE GENOMIC DNA]</scope>
    <source>
        <strain evidence="11">JCM 16929</strain>
    </source>
</reference>
<dbReference type="PANTHER" id="PTHR32243:SF18">
    <property type="entry name" value="INNER MEMBRANE ABC TRANSPORTER PERMEASE PROTEIN YCJP"/>
    <property type="match status" value="1"/>
</dbReference>
<evidence type="ECO:0000256" key="6">
    <source>
        <dbReference type="ARBA" id="ARBA00023136"/>
    </source>
</evidence>
<dbReference type="InterPro" id="IPR050901">
    <property type="entry name" value="BP-dep_ABC_trans_perm"/>
</dbReference>
<evidence type="ECO:0000313" key="11">
    <source>
        <dbReference type="Proteomes" id="UP001501490"/>
    </source>
</evidence>
<comment type="similarity">
    <text evidence="7">Belongs to the binding-protein-dependent transport system permease family.</text>
</comment>
<evidence type="ECO:0000256" key="5">
    <source>
        <dbReference type="ARBA" id="ARBA00022989"/>
    </source>
</evidence>
<keyword evidence="3" id="KW-1003">Cell membrane</keyword>
<evidence type="ECO:0000256" key="2">
    <source>
        <dbReference type="ARBA" id="ARBA00022448"/>
    </source>
</evidence>
<sequence>MTTTIAPVPPAAARTRHAGRRRTRSSARTVLAIVLLCFMLFPVYWMFNISLQATGGTLVSTFLPTDPSLEGYRLAIEDQGKNLVTSLIIAVGTVILTLVVAAPAAYALAQFRFRWINWALLAILICQMIPGIVIANALYTLYENLGLLNTIPGLIIANSANAIPFGVLIMRSFMLGVPSSIVEAARVDGAGLVRSFLSIVVPISRNSLITVGLFTFLWAWSDFLFALTLTTKGDVVPVTLGIYTYLGQHVSNWSAVMATAMLASVPAIILLVIAQKYIAAGATGGALK</sequence>
<feature type="transmembrane region" description="Helical" evidence="7">
    <location>
        <begin position="151"/>
        <end position="170"/>
    </location>
</feature>
<evidence type="ECO:0000256" key="7">
    <source>
        <dbReference type="RuleBase" id="RU363032"/>
    </source>
</evidence>
<keyword evidence="4 7" id="KW-0812">Transmembrane</keyword>
<feature type="transmembrane region" description="Helical" evidence="7">
    <location>
        <begin position="250"/>
        <end position="273"/>
    </location>
</feature>
<evidence type="ECO:0000313" key="10">
    <source>
        <dbReference type="EMBL" id="GAA3615294.1"/>
    </source>
</evidence>
<dbReference type="Gene3D" id="1.10.3720.10">
    <property type="entry name" value="MetI-like"/>
    <property type="match status" value="1"/>
</dbReference>
<feature type="transmembrane region" description="Helical" evidence="7">
    <location>
        <begin position="29"/>
        <end position="47"/>
    </location>
</feature>
<feature type="transmembrane region" description="Helical" evidence="7">
    <location>
        <begin position="115"/>
        <end position="139"/>
    </location>
</feature>
<feature type="region of interest" description="Disordered" evidence="8">
    <location>
        <begin position="1"/>
        <end position="21"/>
    </location>
</feature>
<keyword evidence="11" id="KW-1185">Reference proteome</keyword>
<evidence type="ECO:0000256" key="8">
    <source>
        <dbReference type="SAM" id="MobiDB-lite"/>
    </source>
</evidence>
<dbReference type="EMBL" id="BAABAB010000010">
    <property type="protein sequence ID" value="GAA3615294.1"/>
    <property type="molecule type" value="Genomic_DNA"/>
</dbReference>
<dbReference type="RefSeq" id="WP_344803283.1">
    <property type="nucleotide sequence ID" value="NZ_BAABAB010000010.1"/>
</dbReference>
<dbReference type="PROSITE" id="PS50928">
    <property type="entry name" value="ABC_TM1"/>
    <property type="match status" value="1"/>
</dbReference>
<organism evidence="10 11">
    <name type="scientific">Microlunatus ginsengisoli</name>
    <dbReference type="NCBI Taxonomy" id="363863"/>
    <lineage>
        <taxon>Bacteria</taxon>
        <taxon>Bacillati</taxon>
        <taxon>Actinomycetota</taxon>
        <taxon>Actinomycetes</taxon>
        <taxon>Propionibacteriales</taxon>
        <taxon>Propionibacteriaceae</taxon>
        <taxon>Microlunatus</taxon>
    </lineage>
</organism>
<protein>
    <submittedName>
        <fullName evidence="10">Carbohydrate ABC transporter permease</fullName>
    </submittedName>
</protein>
<gene>
    <name evidence="10" type="ORF">GCM10022236_16590</name>
</gene>
<dbReference type="Pfam" id="PF00528">
    <property type="entry name" value="BPD_transp_1"/>
    <property type="match status" value="1"/>
</dbReference>
<proteinExistence type="inferred from homology"/>
<feature type="domain" description="ABC transmembrane type-1" evidence="9">
    <location>
        <begin position="83"/>
        <end position="274"/>
    </location>
</feature>
<comment type="subcellular location">
    <subcellularLocation>
        <location evidence="1 7">Cell membrane</location>
        <topology evidence="1 7">Multi-pass membrane protein</topology>
    </subcellularLocation>
</comment>
<evidence type="ECO:0000256" key="3">
    <source>
        <dbReference type="ARBA" id="ARBA00022475"/>
    </source>
</evidence>
<dbReference type="Proteomes" id="UP001501490">
    <property type="component" value="Unassembled WGS sequence"/>
</dbReference>
<name>A0ABP6ZPF9_9ACTN</name>
<evidence type="ECO:0000256" key="1">
    <source>
        <dbReference type="ARBA" id="ARBA00004651"/>
    </source>
</evidence>
<evidence type="ECO:0000259" key="9">
    <source>
        <dbReference type="PROSITE" id="PS50928"/>
    </source>
</evidence>
<comment type="caution">
    <text evidence="10">The sequence shown here is derived from an EMBL/GenBank/DDBJ whole genome shotgun (WGS) entry which is preliminary data.</text>
</comment>
<keyword evidence="5 7" id="KW-1133">Transmembrane helix</keyword>
<dbReference type="InterPro" id="IPR000515">
    <property type="entry name" value="MetI-like"/>
</dbReference>
<dbReference type="CDD" id="cd06261">
    <property type="entry name" value="TM_PBP2"/>
    <property type="match status" value="1"/>
</dbReference>
<keyword evidence="2 7" id="KW-0813">Transport</keyword>
<dbReference type="PANTHER" id="PTHR32243">
    <property type="entry name" value="MALTOSE TRANSPORT SYSTEM PERMEASE-RELATED"/>
    <property type="match status" value="1"/>
</dbReference>
<dbReference type="SUPFAM" id="SSF161098">
    <property type="entry name" value="MetI-like"/>
    <property type="match status" value="1"/>
</dbReference>
<dbReference type="InterPro" id="IPR035906">
    <property type="entry name" value="MetI-like_sf"/>
</dbReference>
<keyword evidence="6 7" id="KW-0472">Membrane</keyword>